<dbReference type="SMART" id="SM00320">
    <property type="entry name" value="WD40"/>
    <property type="match status" value="5"/>
</dbReference>
<dbReference type="PROSITE" id="PS50294">
    <property type="entry name" value="WD_REPEATS_REGION"/>
    <property type="match status" value="3"/>
</dbReference>
<dbReference type="CDD" id="cd00200">
    <property type="entry name" value="WD40"/>
    <property type="match status" value="1"/>
</dbReference>
<dbReference type="InterPro" id="IPR015943">
    <property type="entry name" value="WD40/YVTN_repeat-like_dom_sf"/>
</dbReference>
<dbReference type="PROSITE" id="PS50082">
    <property type="entry name" value="WD_REPEATS_2"/>
    <property type="match status" value="5"/>
</dbReference>
<dbReference type="PANTHER" id="PTHR19848">
    <property type="entry name" value="WD40 REPEAT PROTEIN"/>
    <property type="match status" value="1"/>
</dbReference>
<gene>
    <name evidence="4" type="ORF">RFI_20349</name>
</gene>
<dbReference type="Pfam" id="PF00400">
    <property type="entry name" value="WD40"/>
    <property type="match status" value="5"/>
</dbReference>
<dbReference type="PANTHER" id="PTHR19848:SF8">
    <property type="entry name" value="F-BOX AND WD REPEAT DOMAIN CONTAINING 7"/>
    <property type="match status" value="1"/>
</dbReference>
<keyword evidence="2" id="KW-0677">Repeat</keyword>
<feature type="repeat" description="WD" evidence="3">
    <location>
        <begin position="54"/>
        <end position="97"/>
    </location>
</feature>
<dbReference type="OrthoDB" id="273771at2759"/>
<protein>
    <submittedName>
        <fullName evidence="4">WD-40 repeat protein</fullName>
    </submittedName>
</protein>
<dbReference type="InterPro" id="IPR019775">
    <property type="entry name" value="WD40_repeat_CS"/>
</dbReference>
<dbReference type="PRINTS" id="PR00320">
    <property type="entry name" value="GPROTEINBRPT"/>
</dbReference>
<evidence type="ECO:0000313" key="5">
    <source>
        <dbReference type="Proteomes" id="UP000023152"/>
    </source>
</evidence>
<evidence type="ECO:0000256" key="3">
    <source>
        <dbReference type="PROSITE-ProRule" id="PRU00221"/>
    </source>
</evidence>
<evidence type="ECO:0000256" key="2">
    <source>
        <dbReference type="ARBA" id="ARBA00022737"/>
    </source>
</evidence>
<feature type="repeat" description="WD" evidence="3">
    <location>
        <begin position="6"/>
        <end position="53"/>
    </location>
</feature>
<keyword evidence="5" id="KW-1185">Reference proteome</keyword>
<dbReference type="SUPFAM" id="SSF50978">
    <property type="entry name" value="WD40 repeat-like"/>
    <property type="match status" value="1"/>
</dbReference>
<keyword evidence="1 3" id="KW-0853">WD repeat</keyword>
<feature type="repeat" description="WD" evidence="3">
    <location>
        <begin position="151"/>
        <end position="194"/>
    </location>
</feature>
<feature type="repeat" description="WD" evidence="3">
    <location>
        <begin position="124"/>
        <end position="150"/>
    </location>
</feature>
<feature type="repeat" description="WD" evidence="3">
    <location>
        <begin position="195"/>
        <end position="246"/>
    </location>
</feature>
<proteinExistence type="predicted"/>
<dbReference type="AlphaFoldDB" id="X6MU80"/>
<dbReference type="InterPro" id="IPR036322">
    <property type="entry name" value="WD40_repeat_dom_sf"/>
</dbReference>
<evidence type="ECO:0000256" key="1">
    <source>
        <dbReference type="ARBA" id="ARBA00022574"/>
    </source>
</evidence>
<dbReference type="Gene3D" id="2.130.10.10">
    <property type="entry name" value="YVTN repeat-like/Quinoprotein amine dehydrogenase"/>
    <property type="match status" value="2"/>
</dbReference>
<reference evidence="4 5" key="1">
    <citation type="journal article" date="2013" name="Curr. Biol.">
        <title>The Genome of the Foraminiferan Reticulomyxa filosa.</title>
        <authorList>
            <person name="Glockner G."/>
            <person name="Hulsmann N."/>
            <person name="Schleicher M."/>
            <person name="Noegel A.A."/>
            <person name="Eichinger L."/>
            <person name="Gallinger C."/>
            <person name="Pawlowski J."/>
            <person name="Sierra R."/>
            <person name="Euteneuer U."/>
            <person name="Pillet L."/>
            <person name="Moustafa A."/>
            <person name="Platzer M."/>
            <person name="Groth M."/>
            <person name="Szafranski K."/>
            <person name="Schliwa M."/>
        </authorList>
    </citation>
    <scope>NUCLEOTIDE SEQUENCE [LARGE SCALE GENOMIC DNA]</scope>
</reference>
<name>X6MU80_RETFI</name>
<comment type="caution">
    <text evidence="4">The sequence shown here is derived from an EMBL/GenBank/DDBJ whole genome shotgun (WGS) entry which is preliminary data.</text>
</comment>
<accession>X6MU80</accession>
<dbReference type="EMBL" id="ASPP01017495">
    <property type="protein sequence ID" value="ETO16992.1"/>
    <property type="molecule type" value="Genomic_DNA"/>
</dbReference>
<dbReference type="InterPro" id="IPR001680">
    <property type="entry name" value="WD40_rpt"/>
</dbReference>
<dbReference type="PROSITE" id="PS00678">
    <property type="entry name" value="WD_REPEATS_1"/>
    <property type="match status" value="5"/>
</dbReference>
<organism evidence="4 5">
    <name type="scientific">Reticulomyxa filosa</name>
    <dbReference type="NCBI Taxonomy" id="46433"/>
    <lineage>
        <taxon>Eukaryota</taxon>
        <taxon>Sar</taxon>
        <taxon>Rhizaria</taxon>
        <taxon>Retaria</taxon>
        <taxon>Foraminifera</taxon>
        <taxon>Monothalamids</taxon>
        <taxon>Reticulomyxidae</taxon>
        <taxon>Reticulomyxa</taxon>
    </lineage>
</organism>
<dbReference type="InterPro" id="IPR020472">
    <property type="entry name" value="WD40_PAC1"/>
</dbReference>
<dbReference type="Proteomes" id="UP000023152">
    <property type="component" value="Unassembled WGS sequence"/>
</dbReference>
<sequence>MIKQLFNGHSSYIYCVKFSQYYHYNNNRNVICSSSNDKTIRFWDVKDNKQLQIFKEHNSGICSIKFSLFNSGQYLCSGSYDKTIRLWDIQKYKSLHVFKGHTDTVWCVDISSFQNNNNNFINGNGYTICSGSWDKTIRIWDIETTKQFILFKGHNDWIRSVKYGSKELRNLIISGSQDKNICLWDIRSGRQVQIFYGHKSSINDVEYSPFIVNNIEIGNISNVICSCSWDNTIRFWDIRSNKNELYRMTGEDDGIFCIHFFQKMKKNEIKSDHYSDCGINMCYGSNKGFIHIWG</sequence>
<evidence type="ECO:0000313" key="4">
    <source>
        <dbReference type="EMBL" id="ETO16992.1"/>
    </source>
</evidence>